<protein>
    <submittedName>
        <fullName evidence="1">Uncharacterized protein</fullName>
    </submittedName>
</protein>
<dbReference type="OrthoDB" id="2772415at2759"/>
<keyword evidence="2" id="KW-1185">Reference proteome</keyword>
<name>A0A6A6CF87_ZASCE</name>
<evidence type="ECO:0000313" key="2">
    <source>
        <dbReference type="Proteomes" id="UP000799537"/>
    </source>
</evidence>
<dbReference type="SUPFAM" id="SSF53182">
    <property type="entry name" value="Pyrrolidone carboxyl peptidase (pyroglutamate aminopeptidase)"/>
    <property type="match status" value="1"/>
</dbReference>
<reference evidence="1" key="1">
    <citation type="journal article" date="2020" name="Stud. Mycol.">
        <title>101 Dothideomycetes genomes: a test case for predicting lifestyles and emergence of pathogens.</title>
        <authorList>
            <person name="Haridas S."/>
            <person name="Albert R."/>
            <person name="Binder M."/>
            <person name="Bloem J."/>
            <person name="Labutti K."/>
            <person name="Salamov A."/>
            <person name="Andreopoulos B."/>
            <person name="Baker S."/>
            <person name="Barry K."/>
            <person name="Bills G."/>
            <person name="Bluhm B."/>
            <person name="Cannon C."/>
            <person name="Castanera R."/>
            <person name="Culley D."/>
            <person name="Daum C."/>
            <person name="Ezra D."/>
            <person name="Gonzalez J."/>
            <person name="Henrissat B."/>
            <person name="Kuo A."/>
            <person name="Liang C."/>
            <person name="Lipzen A."/>
            <person name="Lutzoni F."/>
            <person name="Magnuson J."/>
            <person name="Mondo S."/>
            <person name="Nolan M."/>
            <person name="Ohm R."/>
            <person name="Pangilinan J."/>
            <person name="Park H.-J."/>
            <person name="Ramirez L."/>
            <person name="Alfaro M."/>
            <person name="Sun H."/>
            <person name="Tritt A."/>
            <person name="Yoshinaga Y."/>
            <person name="Zwiers L.-H."/>
            <person name="Turgeon B."/>
            <person name="Goodwin S."/>
            <person name="Spatafora J."/>
            <person name="Crous P."/>
            <person name="Grigoriev I."/>
        </authorList>
    </citation>
    <scope>NUCLEOTIDE SEQUENCE</scope>
    <source>
        <strain evidence="1">ATCC 36951</strain>
    </source>
</reference>
<evidence type="ECO:0000313" key="1">
    <source>
        <dbReference type="EMBL" id="KAF2165795.1"/>
    </source>
</evidence>
<dbReference type="RefSeq" id="XP_033666684.1">
    <property type="nucleotide sequence ID" value="XM_033807077.1"/>
</dbReference>
<sequence>MAALNPPQRPFRLVTVNTAPERAKRLVGRVVEALKDRYTIFHAANCETIESVEQTVQDIQPDILFCASMWSSEQAAEIQTIARGVKPNIATYAIPQGLQVEQGPDAVVEHLTCMVPQVLQTHFGQSSSSGSR</sequence>
<accession>A0A6A6CF87</accession>
<gene>
    <name evidence="1" type="ORF">M409DRAFT_24082</name>
</gene>
<proteinExistence type="predicted"/>
<dbReference type="EMBL" id="ML993599">
    <property type="protein sequence ID" value="KAF2165795.1"/>
    <property type="molecule type" value="Genomic_DNA"/>
</dbReference>
<dbReference type="GeneID" id="54560349"/>
<dbReference type="Proteomes" id="UP000799537">
    <property type="component" value="Unassembled WGS sequence"/>
</dbReference>
<organism evidence="1 2">
    <name type="scientific">Zasmidium cellare ATCC 36951</name>
    <dbReference type="NCBI Taxonomy" id="1080233"/>
    <lineage>
        <taxon>Eukaryota</taxon>
        <taxon>Fungi</taxon>
        <taxon>Dikarya</taxon>
        <taxon>Ascomycota</taxon>
        <taxon>Pezizomycotina</taxon>
        <taxon>Dothideomycetes</taxon>
        <taxon>Dothideomycetidae</taxon>
        <taxon>Mycosphaerellales</taxon>
        <taxon>Mycosphaerellaceae</taxon>
        <taxon>Zasmidium</taxon>
    </lineage>
</organism>
<dbReference type="InterPro" id="IPR036440">
    <property type="entry name" value="Peptidase_C15-like_sf"/>
</dbReference>
<dbReference type="AlphaFoldDB" id="A0A6A6CF87"/>